<evidence type="ECO:0000313" key="11">
    <source>
        <dbReference type="EMBL" id="MFD2672025.1"/>
    </source>
</evidence>
<evidence type="ECO:0000256" key="3">
    <source>
        <dbReference type="ARBA" id="ARBA00022448"/>
    </source>
</evidence>
<comment type="caution">
    <text evidence="11">The sequence shown here is derived from an EMBL/GenBank/DDBJ whole genome shotgun (WGS) entry which is preliminary data.</text>
</comment>
<reference evidence="12" key="1">
    <citation type="journal article" date="2019" name="Int. J. Syst. Evol. Microbiol.">
        <title>The Global Catalogue of Microorganisms (GCM) 10K type strain sequencing project: providing services to taxonomists for standard genome sequencing and annotation.</title>
        <authorList>
            <consortium name="The Broad Institute Genomics Platform"/>
            <consortium name="The Broad Institute Genome Sequencing Center for Infectious Disease"/>
            <person name="Wu L."/>
            <person name="Ma J."/>
        </authorList>
    </citation>
    <scope>NUCLEOTIDE SEQUENCE [LARGE SCALE GENOMIC DNA]</scope>
    <source>
        <strain evidence="12">KCTC 33676</strain>
    </source>
</reference>
<evidence type="ECO:0000256" key="9">
    <source>
        <dbReference type="RuleBase" id="RU361157"/>
    </source>
</evidence>
<evidence type="ECO:0000256" key="7">
    <source>
        <dbReference type="ARBA" id="ARBA00022989"/>
    </source>
</evidence>
<feature type="transmembrane region" description="Helical" evidence="9">
    <location>
        <begin position="113"/>
        <end position="133"/>
    </location>
</feature>
<evidence type="ECO:0000256" key="1">
    <source>
        <dbReference type="ARBA" id="ARBA00004429"/>
    </source>
</evidence>
<dbReference type="PANTHER" id="PTHR30413:SF8">
    <property type="entry name" value="TRANSPORT PERMEASE PROTEIN"/>
    <property type="match status" value="1"/>
</dbReference>
<dbReference type="EMBL" id="JBHUMM010000023">
    <property type="protein sequence ID" value="MFD2672025.1"/>
    <property type="molecule type" value="Genomic_DNA"/>
</dbReference>
<keyword evidence="7 9" id="KW-1133">Transmembrane helix</keyword>
<evidence type="ECO:0000256" key="4">
    <source>
        <dbReference type="ARBA" id="ARBA00022475"/>
    </source>
</evidence>
<gene>
    <name evidence="11" type="ORF">ACFSUC_10450</name>
</gene>
<feature type="transmembrane region" description="Helical" evidence="9">
    <location>
        <begin position="229"/>
        <end position="250"/>
    </location>
</feature>
<dbReference type="InterPro" id="IPR013525">
    <property type="entry name" value="ABC2_TM"/>
</dbReference>
<dbReference type="PANTHER" id="PTHR30413">
    <property type="entry name" value="INNER MEMBRANE TRANSPORT PERMEASE"/>
    <property type="match status" value="1"/>
</dbReference>
<evidence type="ECO:0000256" key="8">
    <source>
        <dbReference type="ARBA" id="ARBA00023136"/>
    </source>
</evidence>
<evidence type="ECO:0000313" key="12">
    <source>
        <dbReference type="Proteomes" id="UP001597497"/>
    </source>
</evidence>
<keyword evidence="5" id="KW-0997">Cell inner membrane</keyword>
<evidence type="ECO:0000259" key="10">
    <source>
        <dbReference type="PROSITE" id="PS51012"/>
    </source>
</evidence>
<dbReference type="PRINTS" id="PR00164">
    <property type="entry name" value="ABC2TRNSPORT"/>
</dbReference>
<feature type="transmembrane region" description="Helical" evidence="9">
    <location>
        <begin position="66"/>
        <end position="92"/>
    </location>
</feature>
<dbReference type="InterPro" id="IPR000412">
    <property type="entry name" value="ABC_2_transport"/>
</dbReference>
<evidence type="ECO:0000256" key="2">
    <source>
        <dbReference type="ARBA" id="ARBA00007783"/>
    </source>
</evidence>
<dbReference type="InterPro" id="IPR047817">
    <property type="entry name" value="ABC2_TM_bact-type"/>
</dbReference>
<dbReference type="PIRSF" id="PIRSF006648">
    <property type="entry name" value="DrrB"/>
    <property type="match status" value="1"/>
</dbReference>
<feature type="domain" description="ABC transmembrane type-2" evidence="10">
    <location>
        <begin position="35"/>
        <end position="253"/>
    </location>
</feature>
<keyword evidence="4 9" id="KW-1003">Cell membrane</keyword>
<keyword evidence="3 9" id="KW-0813">Transport</keyword>
<keyword evidence="8 9" id="KW-0472">Membrane</keyword>
<comment type="subcellular location">
    <subcellularLocation>
        <location evidence="1">Cell inner membrane</location>
        <topology evidence="1">Multi-pass membrane protein</topology>
    </subcellularLocation>
    <subcellularLocation>
        <location evidence="9">Cell membrane</location>
        <topology evidence="9">Multi-pass membrane protein</topology>
    </subcellularLocation>
</comment>
<feature type="transmembrane region" description="Helical" evidence="9">
    <location>
        <begin position="34"/>
        <end position="60"/>
    </location>
</feature>
<feature type="transmembrane region" description="Helical" evidence="9">
    <location>
        <begin position="145"/>
        <end position="169"/>
    </location>
</feature>
<keyword evidence="12" id="KW-1185">Reference proteome</keyword>
<dbReference type="RefSeq" id="WP_379929623.1">
    <property type="nucleotide sequence ID" value="NZ_JBHUMM010000023.1"/>
</dbReference>
<name>A0ABW5RAE2_9BACL</name>
<evidence type="ECO:0000256" key="5">
    <source>
        <dbReference type="ARBA" id="ARBA00022519"/>
    </source>
</evidence>
<dbReference type="PROSITE" id="PS51012">
    <property type="entry name" value="ABC_TM2"/>
    <property type="match status" value="1"/>
</dbReference>
<feature type="transmembrane region" description="Helical" evidence="9">
    <location>
        <begin position="176"/>
        <end position="197"/>
    </location>
</feature>
<dbReference type="Pfam" id="PF01061">
    <property type="entry name" value="ABC2_membrane"/>
    <property type="match status" value="1"/>
</dbReference>
<sequence length="261" mass="30081">MYKYINYIRTFIKYYYLLVILVKKDVKKKYKGSVLGILWSFINPLLNMIILTVVFSTLFARTIDNFPVYLLSGALLFSFFSTSTTMSMNSIISSANLFKKVYIPKYIITLSKVLSNFIFFLISLLVLILIMLVTSADITLYLMYAPIYLMLLFFFCCGVSLILATITVFFRDIEHLYGVIITALMYASAIFYPPTIIPDKYQFILVLNPVYYFIDGFRQVVYDGTSIEIANLTICLVLALISMIIGVIVFEKNQDKFILHI</sequence>
<dbReference type="Proteomes" id="UP001597497">
    <property type="component" value="Unassembled WGS sequence"/>
</dbReference>
<evidence type="ECO:0000256" key="6">
    <source>
        <dbReference type="ARBA" id="ARBA00022692"/>
    </source>
</evidence>
<protein>
    <recommendedName>
        <fullName evidence="9">Transport permease protein</fullName>
    </recommendedName>
</protein>
<proteinExistence type="inferred from homology"/>
<keyword evidence="6 9" id="KW-0812">Transmembrane</keyword>
<comment type="similarity">
    <text evidence="2 9">Belongs to the ABC-2 integral membrane protein family.</text>
</comment>
<organism evidence="11 12">
    <name type="scientific">Marinicrinis sediminis</name>
    <dbReference type="NCBI Taxonomy" id="1652465"/>
    <lineage>
        <taxon>Bacteria</taxon>
        <taxon>Bacillati</taxon>
        <taxon>Bacillota</taxon>
        <taxon>Bacilli</taxon>
        <taxon>Bacillales</taxon>
        <taxon>Paenibacillaceae</taxon>
    </lineage>
</organism>
<accession>A0ABW5RAE2</accession>